<dbReference type="InterPro" id="IPR001492">
    <property type="entry name" value="Flagellin"/>
</dbReference>
<dbReference type="GO" id="GO:0009424">
    <property type="term" value="C:bacterial-type flagellum hook"/>
    <property type="evidence" value="ECO:0007669"/>
    <property type="project" value="InterPro"/>
</dbReference>
<dbReference type="NCBIfam" id="TIGR02550">
    <property type="entry name" value="flagell_flgL"/>
    <property type="match status" value="1"/>
</dbReference>
<dbReference type="Pfam" id="PF00669">
    <property type="entry name" value="Flagellin_N"/>
    <property type="match status" value="1"/>
</dbReference>
<keyword evidence="2" id="KW-0969">Cilium</keyword>
<accession>A0A4Z0REG4</accession>
<evidence type="ECO:0000313" key="2">
    <source>
        <dbReference type="EMBL" id="TGE39966.1"/>
    </source>
</evidence>
<reference evidence="2 3" key="1">
    <citation type="submission" date="2019-03" db="EMBL/GenBank/DDBJ databases">
        <title>Draft Genome Sequence of Desulfosporosinus fructosivorans Strain 63.6F, Isolated from Marine Sediment in the Baltic Sea.</title>
        <authorList>
            <person name="Hausmann B."/>
            <person name="Vandieken V."/>
            <person name="Pjevac P."/>
            <person name="Schreck K."/>
            <person name="Herbold C.W."/>
            <person name="Loy A."/>
        </authorList>
    </citation>
    <scope>NUCLEOTIDE SEQUENCE [LARGE SCALE GENOMIC DNA]</scope>
    <source>
        <strain evidence="2 3">63.6F</strain>
    </source>
</reference>
<dbReference type="RefSeq" id="WP_135544901.1">
    <property type="nucleotide sequence ID" value="NZ_SPQQ01000001.1"/>
</dbReference>
<organism evidence="2 3">
    <name type="scientific">Desulfosporosinus fructosivorans</name>
    <dbReference type="NCBI Taxonomy" id="2018669"/>
    <lineage>
        <taxon>Bacteria</taxon>
        <taxon>Bacillati</taxon>
        <taxon>Bacillota</taxon>
        <taxon>Clostridia</taxon>
        <taxon>Eubacteriales</taxon>
        <taxon>Desulfitobacteriaceae</taxon>
        <taxon>Desulfosporosinus</taxon>
    </lineage>
</organism>
<sequence length="301" mass="33192">MRITNSTMSYNFLSSLNKSLEKANHIQTQLADGKALHAPSDDPIKVVRSLRLSSSMELNNQYTQNAQDAISWMDSTDDNMQDLSAIMISIKEQVIQASNGTNPESAVQTIGESVDNLINQMINIGNSQLGGRYIFAGQNDKTAPFVRDGDTITYNGNDLKISMPIHPGEATPSQDSVNLTGEDVFGEDLEILTHLIEIKEKLKSGTTDDQEWLSTTGLEYLEADHDKMLESHTKLGTRMAMYEMAKTMLDNSNTIIEGDQATNDSIDAAKGIVDYKNAENVYKTALQIGARIMPMSLVDFL</sequence>
<dbReference type="Proteomes" id="UP000298460">
    <property type="component" value="Unassembled WGS sequence"/>
</dbReference>
<evidence type="ECO:0000259" key="1">
    <source>
        <dbReference type="Pfam" id="PF00669"/>
    </source>
</evidence>
<dbReference type="GO" id="GO:0071973">
    <property type="term" value="P:bacterial-type flagellum-dependent cell motility"/>
    <property type="evidence" value="ECO:0007669"/>
    <property type="project" value="InterPro"/>
</dbReference>
<gene>
    <name evidence="2" type="primary">flgL</name>
    <name evidence="2" type="ORF">E4K67_03020</name>
</gene>
<protein>
    <submittedName>
        <fullName evidence="2">Flagellar hook-associated protein 3</fullName>
    </submittedName>
</protein>
<dbReference type="GO" id="GO:0005198">
    <property type="term" value="F:structural molecule activity"/>
    <property type="evidence" value="ECO:0007669"/>
    <property type="project" value="InterPro"/>
</dbReference>
<dbReference type="EMBL" id="SPQQ01000001">
    <property type="protein sequence ID" value="TGE39966.1"/>
    <property type="molecule type" value="Genomic_DNA"/>
</dbReference>
<dbReference type="OrthoDB" id="9758307at2"/>
<name>A0A4Z0REG4_9FIRM</name>
<evidence type="ECO:0000313" key="3">
    <source>
        <dbReference type="Proteomes" id="UP000298460"/>
    </source>
</evidence>
<feature type="domain" description="Flagellin N-terminal" evidence="1">
    <location>
        <begin position="4"/>
        <end position="139"/>
    </location>
</feature>
<proteinExistence type="predicted"/>
<dbReference type="AlphaFoldDB" id="A0A4Z0REG4"/>
<keyword evidence="2" id="KW-0966">Cell projection</keyword>
<dbReference type="InterPro" id="IPR001029">
    <property type="entry name" value="Flagellin_N"/>
</dbReference>
<comment type="caution">
    <text evidence="2">The sequence shown here is derived from an EMBL/GenBank/DDBJ whole genome shotgun (WGS) entry which is preliminary data.</text>
</comment>
<dbReference type="PANTHER" id="PTHR42792:SF1">
    <property type="entry name" value="FLAGELLAR HOOK-ASSOCIATED PROTEIN 3"/>
    <property type="match status" value="1"/>
</dbReference>
<dbReference type="InterPro" id="IPR013384">
    <property type="entry name" value="Flagell_FlgL"/>
</dbReference>
<dbReference type="SUPFAM" id="SSF64518">
    <property type="entry name" value="Phase 1 flagellin"/>
    <property type="match status" value="1"/>
</dbReference>
<dbReference type="PANTHER" id="PTHR42792">
    <property type="entry name" value="FLAGELLIN"/>
    <property type="match status" value="1"/>
</dbReference>
<keyword evidence="3" id="KW-1185">Reference proteome</keyword>
<keyword evidence="2" id="KW-0282">Flagellum</keyword>
<dbReference type="Gene3D" id="1.20.1330.10">
    <property type="entry name" value="f41 fragment of flagellin, N-terminal domain"/>
    <property type="match status" value="1"/>
</dbReference>